<dbReference type="GO" id="GO:0005525">
    <property type="term" value="F:GTP binding"/>
    <property type="evidence" value="ECO:0007669"/>
    <property type="project" value="InterPro"/>
</dbReference>
<protein>
    <recommendedName>
        <fullName evidence="1">G domain-containing protein</fullName>
    </recommendedName>
</protein>
<evidence type="ECO:0000313" key="3">
    <source>
        <dbReference type="Proteomes" id="UP000032141"/>
    </source>
</evidence>
<dbReference type="PANTHER" id="PTHR43834">
    <property type="entry name" value="GTPASE DER"/>
    <property type="match status" value="1"/>
</dbReference>
<dbReference type="EnsemblPlants" id="Bo11733s010.1">
    <property type="protein sequence ID" value="Bo11733s010.1"/>
    <property type="gene ID" value="Bo11733s010"/>
</dbReference>
<dbReference type="SUPFAM" id="SSF52540">
    <property type="entry name" value="P-loop containing nucleoside triphosphate hydrolases"/>
    <property type="match status" value="1"/>
</dbReference>
<reference evidence="2" key="2">
    <citation type="submission" date="2015-06" db="UniProtKB">
        <authorList>
            <consortium name="EnsemblPlants"/>
        </authorList>
    </citation>
    <scope>IDENTIFICATION</scope>
</reference>
<dbReference type="InterPro" id="IPR027417">
    <property type="entry name" value="P-loop_NTPase"/>
</dbReference>
<proteinExistence type="predicted"/>
<dbReference type="Gramene" id="Bo11733s010.1">
    <property type="protein sequence ID" value="Bo11733s010.1"/>
    <property type="gene ID" value="Bo11733s010"/>
</dbReference>
<sequence length="118" mass="13309">MEEERVLVGPEAGLTRDAVRVQYEFQGRTVYMVDTAGWLERTERDKGPASLSIMQSKKSLMRAYIVALVLILDAEEIIKSQRSMTHSEVVIARRAVEEGRGLVVIVNKMDCLRGKQNS</sequence>
<organism evidence="2 3">
    <name type="scientific">Brassica oleracea var. oleracea</name>
    <dbReference type="NCBI Taxonomy" id="109376"/>
    <lineage>
        <taxon>Eukaryota</taxon>
        <taxon>Viridiplantae</taxon>
        <taxon>Streptophyta</taxon>
        <taxon>Embryophyta</taxon>
        <taxon>Tracheophyta</taxon>
        <taxon>Spermatophyta</taxon>
        <taxon>Magnoliopsida</taxon>
        <taxon>eudicotyledons</taxon>
        <taxon>Gunneridae</taxon>
        <taxon>Pentapetalae</taxon>
        <taxon>rosids</taxon>
        <taxon>malvids</taxon>
        <taxon>Brassicales</taxon>
        <taxon>Brassicaceae</taxon>
        <taxon>Brassiceae</taxon>
        <taxon>Brassica</taxon>
    </lineage>
</organism>
<dbReference type="PANTHER" id="PTHR43834:SF5">
    <property type="entry name" value="G DOMAIN-CONTAINING PROTEIN"/>
    <property type="match status" value="1"/>
</dbReference>
<dbReference type="AlphaFoldDB" id="A0A0D2ZZ77"/>
<feature type="domain" description="G" evidence="1">
    <location>
        <begin position="4"/>
        <end position="108"/>
    </location>
</feature>
<keyword evidence="3" id="KW-1185">Reference proteome</keyword>
<dbReference type="InterPro" id="IPR006073">
    <property type="entry name" value="GTP-bd"/>
</dbReference>
<dbReference type="HOGENOM" id="CLU_2079036_0_0_1"/>
<evidence type="ECO:0000259" key="1">
    <source>
        <dbReference type="Pfam" id="PF01926"/>
    </source>
</evidence>
<reference evidence="2" key="1">
    <citation type="journal article" date="2014" name="Genome Biol.">
        <title>Transcriptome and methylome profiling reveals relics of genome dominance in the mesopolyploid Brassica oleracea.</title>
        <authorList>
            <person name="Parkin I.A."/>
            <person name="Koh C."/>
            <person name="Tang H."/>
            <person name="Robinson S.J."/>
            <person name="Kagale S."/>
            <person name="Clarke W.E."/>
            <person name="Town C.D."/>
            <person name="Nixon J."/>
            <person name="Krishnakumar V."/>
            <person name="Bidwell S.L."/>
            <person name="Denoeud F."/>
            <person name="Belcram H."/>
            <person name="Links M.G."/>
            <person name="Just J."/>
            <person name="Clarke C."/>
            <person name="Bender T."/>
            <person name="Huebert T."/>
            <person name="Mason A.S."/>
            <person name="Pires J.C."/>
            <person name="Barker G."/>
            <person name="Moore J."/>
            <person name="Walley P.G."/>
            <person name="Manoli S."/>
            <person name="Batley J."/>
            <person name="Edwards D."/>
            <person name="Nelson M.N."/>
            <person name="Wang X."/>
            <person name="Paterson A.H."/>
            <person name="King G."/>
            <person name="Bancroft I."/>
            <person name="Chalhoub B."/>
            <person name="Sharpe A.G."/>
        </authorList>
    </citation>
    <scope>NUCLEOTIDE SEQUENCE [LARGE SCALE GENOMIC DNA]</scope>
    <source>
        <strain evidence="2">cv. TO1000</strain>
    </source>
</reference>
<dbReference type="eggNOG" id="KOG1191">
    <property type="taxonomic scope" value="Eukaryota"/>
</dbReference>
<dbReference type="STRING" id="109376.A0A0D2ZZ77"/>
<accession>A0A0D2ZZ77</accession>
<dbReference type="Gene3D" id="3.40.50.300">
    <property type="entry name" value="P-loop containing nucleotide triphosphate hydrolases"/>
    <property type="match status" value="1"/>
</dbReference>
<evidence type="ECO:0000313" key="2">
    <source>
        <dbReference type="EnsemblPlants" id="Bo11733s010.1"/>
    </source>
</evidence>
<dbReference type="Pfam" id="PF01926">
    <property type="entry name" value="MMR_HSR1"/>
    <property type="match status" value="1"/>
</dbReference>
<name>A0A0D2ZZ77_BRAOL</name>
<dbReference type="Proteomes" id="UP000032141">
    <property type="component" value="Unassembled WGS sequence"/>
</dbReference>